<dbReference type="GO" id="GO:0000009">
    <property type="term" value="F:alpha-1,6-mannosyltransferase activity"/>
    <property type="evidence" value="ECO:0007669"/>
    <property type="project" value="InterPro"/>
</dbReference>
<proteinExistence type="inferred from homology"/>
<evidence type="ECO:0000256" key="5">
    <source>
        <dbReference type="ARBA" id="ARBA00022676"/>
    </source>
</evidence>
<evidence type="ECO:0000256" key="6">
    <source>
        <dbReference type="ARBA" id="ARBA00022679"/>
    </source>
</evidence>
<gene>
    <name evidence="12" type="ORF">RI129_005491</name>
</gene>
<evidence type="ECO:0000256" key="3">
    <source>
        <dbReference type="ARBA" id="ARBA00008698"/>
    </source>
</evidence>
<comment type="function">
    <text evidence="11">Mannosyltransferase involved in glycosylphosphatidylinositol-anchor biosynthesis.</text>
</comment>
<name>A0AAN7ZKF7_9COLE</name>
<feature type="transmembrane region" description="Helical" evidence="11">
    <location>
        <begin position="334"/>
        <end position="352"/>
    </location>
</feature>
<evidence type="ECO:0000256" key="11">
    <source>
        <dbReference type="RuleBase" id="RU363112"/>
    </source>
</evidence>
<evidence type="ECO:0000313" key="13">
    <source>
        <dbReference type="Proteomes" id="UP001329430"/>
    </source>
</evidence>
<feature type="transmembrane region" description="Helical" evidence="11">
    <location>
        <begin position="81"/>
        <end position="102"/>
    </location>
</feature>
<evidence type="ECO:0000256" key="8">
    <source>
        <dbReference type="ARBA" id="ARBA00022824"/>
    </source>
</evidence>
<dbReference type="GO" id="GO:0031501">
    <property type="term" value="C:mannosyltransferase complex"/>
    <property type="evidence" value="ECO:0007669"/>
    <property type="project" value="TreeGrafter"/>
</dbReference>
<protein>
    <recommendedName>
        <fullName evidence="11">GPI mannosyltransferase 2</fullName>
        <ecNumber evidence="11">2.4.1.-</ecNumber>
    </recommendedName>
</protein>
<dbReference type="GO" id="GO:0004376">
    <property type="term" value="F:GPI mannosyltransferase activity"/>
    <property type="evidence" value="ECO:0007669"/>
    <property type="project" value="InterPro"/>
</dbReference>
<dbReference type="EMBL" id="JAVRBK010000003">
    <property type="protein sequence ID" value="KAK5647027.1"/>
    <property type="molecule type" value="Genomic_DNA"/>
</dbReference>
<dbReference type="AlphaFoldDB" id="A0AAN7ZKF7"/>
<keyword evidence="6 11" id="KW-0808">Transferase</keyword>
<keyword evidence="5 11" id="KW-0328">Glycosyltransferase</keyword>
<reference evidence="12 13" key="1">
    <citation type="journal article" date="2024" name="Insects">
        <title>An Improved Chromosome-Level Genome Assembly of the Firefly Pyrocoelia pectoralis.</title>
        <authorList>
            <person name="Fu X."/>
            <person name="Meyer-Rochow V.B."/>
            <person name="Ballantyne L."/>
            <person name="Zhu X."/>
        </authorList>
    </citation>
    <scope>NUCLEOTIDE SEQUENCE [LARGE SCALE GENOMIC DNA]</scope>
    <source>
        <strain evidence="12">XCY_ONT2</strain>
    </source>
</reference>
<comment type="similarity">
    <text evidence="3 11">Belongs to the PIGV family.</text>
</comment>
<dbReference type="Pfam" id="PF04188">
    <property type="entry name" value="Mannosyl_trans2"/>
    <property type="match status" value="1"/>
</dbReference>
<keyword evidence="9 11" id="KW-1133">Transmembrane helix</keyword>
<keyword evidence="4 11" id="KW-0337">GPI-anchor biosynthesis</keyword>
<comment type="subcellular location">
    <subcellularLocation>
        <location evidence="1 11">Endoplasmic reticulum membrane</location>
        <topology evidence="1 11">Multi-pass membrane protein</topology>
    </subcellularLocation>
</comment>
<dbReference type="PANTHER" id="PTHR12468:SF2">
    <property type="entry name" value="GPI MANNOSYLTRANSFERASE 2"/>
    <property type="match status" value="1"/>
</dbReference>
<comment type="pathway">
    <text evidence="2 11">Glycolipid biosynthesis; glycosylphosphatidylinositol-anchor biosynthesis.</text>
</comment>
<dbReference type="EC" id="2.4.1.-" evidence="11"/>
<evidence type="ECO:0000256" key="10">
    <source>
        <dbReference type="ARBA" id="ARBA00023136"/>
    </source>
</evidence>
<keyword evidence="7 11" id="KW-0812">Transmembrane</keyword>
<feature type="transmembrane region" description="Helical" evidence="11">
    <location>
        <begin position="7"/>
        <end position="28"/>
    </location>
</feature>
<dbReference type="PANTHER" id="PTHR12468">
    <property type="entry name" value="GPI MANNOSYLTRANSFERASE 2"/>
    <property type="match status" value="1"/>
</dbReference>
<organism evidence="12 13">
    <name type="scientific">Pyrocoelia pectoralis</name>
    <dbReference type="NCBI Taxonomy" id="417401"/>
    <lineage>
        <taxon>Eukaryota</taxon>
        <taxon>Metazoa</taxon>
        <taxon>Ecdysozoa</taxon>
        <taxon>Arthropoda</taxon>
        <taxon>Hexapoda</taxon>
        <taxon>Insecta</taxon>
        <taxon>Pterygota</taxon>
        <taxon>Neoptera</taxon>
        <taxon>Endopterygota</taxon>
        <taxon>Coleoptera</taxon>
        <taxon>Polyphaga</taxon>
        <taxon>Elateriformia</taxon>
        <taxon>Elateroidea</taxon>
        <taxon>Lampyridae</taxon>
        <taxon>Lampyrinae</taxon>
        <taxon>Pyrocoelia</taxon>
    </lineage>
</organism>
<dbReference type="GO" id="GO:0006506">
    <property type="term" value="P:GPI anchor biosynthetic process"/>
    <property type="evidence" value="ECO:0007669"/>
    <property type="project" value="UniProtKB-KW"/>
</dbReference>
<keyword evidence="13" id="KW-1185">Reference proteome</keyword>
<evidence type="ECO:0000256" key="7">
    <source>
        <dbReference type="ARBA" id="ARBA00022692"/>
    </source>
</evidence>
<evidence type="ECO:0000256" key="4">
    <source>
        <dbReference type="ARBA" id="ARBA00022502"/>
    </source>
</evidence>
<comment type="caution">
    <text evidence="12">The sequence shown here is derived from an EMBL/GenBank/DDBJ whole genome shotgun (WGS) entry which is preliminary data.</text>
</comment>
<feature type="transmembrane region" description="Helical" evidence="11">
    <location>
        <begin position="168"/>
        <end position="184"/>
    </location>
</feature>
<dbReference type="InterPro" id="IPR007315">
    <property type="entry name" value="PIG-V/Gpi18"/>
</dbReference>
<feature type="transmembrane region" description="Helical" evidence="11">
    <location>
        <begin position="109"/>
        <end position="130"/>
    </location>
</feature>
<evidence type="ECO:0000256" key="2">
    <source>
        <dbReference type="ARBA" id="ARBA00004687"/>
    </source>
</evidence>
<feature type="transmembrane region" description="Helical" evidence="11">
    <location>
        <begin position="241"/>
        <end position="266"/>
    </location>
</feature>
<evidence type="ECO:0000256" key="9">
    <source>
        <dbReference type="ARBA" id="ARBA00022989"/>
    </source>
</evidence>
<evidence type="ECO:0000256" key="1">
    <source>
        <dbReference type="ARBA" id="ARBA00004477"/>
    </source>
</evidence>
<accession>A0AAN7ZKF7</accession>
<keyword evidence="10 11" id="KW-0472">Membrane</keyword>
<sequence>MYQKRIIIFSIATRFFIIILQFFSNILIPDHNAGVFTYPQQPSNMSFYDNLVHKSLGGFLRWDAQYFMHIAKYGYTHENTIAFFPLYPLMVRIIASLMKYFITFLNEDSLLLLTFITLNTVLFSKAAIELYKLTTLMLNVDLAYKSSILFCINPASVFFVAPYTECMFSYLTFKLMLNCVLIYIKYNRKFNNLMKIIVPISLSACIRSNGILNVGFLAYFVVQDIIKNTAQKSLIKKLIILLKNGILLTCSIYLCLIPFMFIQYYFYRQFCTDFHHNLPDFLVNFIHSNNFVFPGMSSYYNQSWCFDKIPIAYSYIQSHYWNVGFLKYFDFKQTPNFLLALPIVVFLMYNNWKFVTTHKRYCLNLGMFNFEIARNKDKLNSVVIFKAKCLFLLCTNYF</sequence>
<evidence type="ECO:0000313" key="12">
    <source>
        <dbReference type="EMBL" id="KAK5647027.1"/>
    </source>
</evidence>
<dbReference type="Proteomes" id="UP001329430">
    <property type="component" value="Chromosome 3"/>
</dbReference>
<keyword evidence="8 11" id="KW-0256">Endoplasmic reticulum</keyword>
<dbReference type="GO" id="GO:0005789">
    <property type="term" value="C:endoplasmic reticulum membrane"/>
    <property type="evidence" value="ECO:0007669"/>
    <property type="project" value="UniProtKB-SubCell"/>
</dbReference>
<comment type="caution">
    <text evidence="11">Lacks conserved residue(s) required for the propagation of feature annotation.</text>
</comment>